<evidence type="ECO:0000256" key="11">
    <source>
        <dbReference type="PROSITE-ProRule" id="PRU10144"/>
    </source>
</evidence>
<evidence type="ECO:0000313" key="18">
    <source>
        <dbReference type="Proteomes" id="UP000249605"/>
    </source>
</evidence>
<feature type="transmembrane region" description="Helical" evidence="14">
    <location>
        <begin position="67"/>
        <end position="88"/>
    </location>
</feature>
<evidence type="ECO:0000256" key="7">
    <source>
        <dbReference type="ARBA" id="ARBA00023077"/>
    </source>
</evidence>
<keyword evidence="8 10" id="KW-0472">Membrane</keyword>
<evidence type="ECO:0000256" key="1">
    <source>
        <dbReference type="ARBA" id="ARBA00004571"/>
    </source>
</evidence>
<evidence type="ECO:0000313" key="17">
    <source>
        <dbReference type="EMBL" id="AWU96884.1"/>
    </source>
</evidence>
<dbReference type="PANTHER" id="PTHR30069:SF53">
    <property type="entry name" value="COLICIN I RECEPTOR-RELATED"/>
    <property type="match status" value="1"/>
</dbReference>
<dbReference type="GO" id="GO:0015344">
    <property type="term" value="F:siderophore uptake transmembrane transporter activity"/>
    <property type="evidence" value="ECO:0007669"/>
    <property type="project" value="TreeGrafter"/>
</dbReference>
<evidence type="ECO:0000256" key="13">
    <source>
        <dbReference type="SAM" id="MobiDB-lite"/>
    </source>
</evidence>
<dbReference type="Gene3D" id="2.40.170.20">
    <property type="entry name" value="TonB-dependent receptor, beta-barrel domain"/>
    <property type="match status" value="1"/>
</dbReference>
<dbReference type="Pfam" id="PF00593">
    <property type="entry name" value="TonB_dep_Rec_b-barrel"/>
    <property type="match status" value="1"/>
</dbReference>
<keyword evidence="9 10" id="KW-0998">Cell outer membrane</keyword>
<dbReference type="GO" id="GO:0009279">
    <property type="term" value="C:cell outer membrane"/>
    <property type="evidence" value="ECO:0007669"/>
    <property type="project" value="UniProtKB-SubCell"/>
</dbReference>
<dbReference type="PROSITE" id="PS01156">
    <property type="entry name" value="TONB_DEPENDENT_REC_2"/>
    <property type="match status" value="1"/>
</dbReference>
<dbReference type="InterPro" id="IPR039426">
    <property type="entry name" value="TonB-dep_rcpt-like"/>
</dbReference>
<organism evidence="17 18">
    <name type="scientific">Azospirillum ramasamyi</name>
    <dbReference type="NCBI Taxonomy" id="682998"/>
    <lineage>
        <taxon>Bacteria</taxon>
        <taxon>Pseudomonadati</taxon>
        <taxon>Pseudomonadota</taxon>
        <taxon>Alphaproteobacteria</taxon>
        <taxon>Rhodospirillales</taxon>
        <taxon>Azospirillaceae</taxon>
        <taxon>Azospirillum</taxon>
    </lineage>
</organism>
<keyword evidence="14" id="KW-1133">Transmembrane helix</keyword>
<feature type="domain" description="TonB-dependent receptor-like beta-barrel" evidence="15">
    <location>
        <begin position="269"/>
        <end position="667"/>
    </location>
</feature>
<protein>
    <submittedName>
        <fullName evidence="17">TonB-dependent receptor</fullName>
    </submittedName>
</protein>
<dbReference type="InterPro" id="IPR036942">
    <property type="entry name" value="Beta-barrel_TonB_sf"/>
</dbReference>
<evidence type="ECO:0000256" key="5">
    <source>
        <dbReference type="ARBA" id="ARBA00022729"/>
    </source>
</evidence>
<keyword evidence="17" id="KW-0675">Receptor</keyword>
<evidence type="ECO:0000259" key="16">
    <source>
        <dbReference type="Pfam" id="PF07715"/>
    </source>
</evidence>
<comment type="similarity">
    <text evidence="10 12">Belongs to the TonB-dependent receptor family.</text>
</comment>
<evidence type="ECO:0000256" key="6">
    <source>
        <dbReference type="ARBA" id="ARBA00023065"/>
    </source>
</evidence>
<feature type="domain" description="TonB-dependent receptor plug" evidence="16">
    <location>
        <begin position="114"/>
        <end position="222"/>
    </location>
</feature>
<evidence type="ECO:0000256" key="2">
    <source>
        <dbReference type="ARBA" id="ARBA00022448"/>
    </source>
</evidence>
<dbReference type="InterPro" id="IPR012910">
    <property type="entry name" value="Plug_dom"/>
</dbReference>
<reference evidence="17 18" key="1">
    <citation type="submission" date="2018-06" db="EMBL/GenBank/DDBJ databases">
        <title>Complete genome sequencing of Azospirillum sp. M2T2B2.</title>
        <authorList>
            <person name="Heo J."/>
            <person name="Kim S.-J."/>
            <person name="Kwon S.-W."/>
            <person name="Anandham R."/>
        </authorList>
    </citation>
    <scope>NUCLEOTIDE SEQUENCE [LARGE SCALE GENOMIC DNA]</scope>
    <source>
        <strain evidence="17 18">M2T2B2</strain>
        <plasmid evidence="17 18">unnamed2</plasmid>
    </source>
</reference>
<keyword evidence="2 10" id="KW-0813">Transport</keyword>
<keyword evidence="4 10" id="KW-0812">Transmembrane</keyword>
<dbReference type="PROSITE" id="PS52016">
    <property type="entry name" value="TONB_DEPENDENT_REC_3"/>
    <property type="match status" value="1"/>
</dbReference>
<dbReference type="InterPro" id="IPR000531">
    <property type="entry name" value="Beta-barrel_TonB"/>
</dbReference>
<dbReference type="InterPro" id="IPR010917">
    <property type="entry name" value="TonB_rcpt_CS"/>
</dbReference>
<sequence>MVLQARAPASRRPFGNARSTAPVSGAGMDVRPRTGGFAAAPLVRTRLHACIRTWQSMQTSRSTRHSCYRFVLAGLGVAAGAAVVSTAAPTVASAEELKLAPLQVTAPKEVSVPQEQATTASSVIGAEEIARQQIRRLDDALGLVPGVTLSGRQAPGGAQTLRLRGLGPRHTRIFIDGVEMSDTSQSQSHYAAGEMDMADIERIEVLRGPQPGRFGPDAGGGVVNIVTRRPAGPLGGQVGAEYGSFDTKRANASLSGARERVDFRASLSGTWSDGYSDFSRWRGGQENDPFRQWAAAGRIGVQATDELRLDATARYQRKTLTYDPADGDNDWSRDETERFLRLGGSLDSLGGRLVHSFGVANTAITRQYWGEGTRGDTYDGHKTRLDYAAIAKLSDRVTLGYGADATRESMEQHTPGFAPLAPDMRSHTWRSGGFATIGVTPVAPLDLSATIRGDRHSEYGGKGTWRLGAAYRIVQTGTTLRSSYGTAWQPPSLYERFDPCYGRAGLRPERSRGWDAGIEQSLLGGQLTAGATYFQASTLDQINWLYGPATSPACSGGGYVNVDRTKAQGLELELAARPTATTDFRVAYSWQSVLNANTGQRLRNLPLHQGSASVGWRFLPEAYANLGLRYRDMIENYGTGSAFLTADLRLSYDLTEAVTLHGRVENLFNRRYEEVYGHAAPGRSAYAGLSARF</sequence>
<keyword evidence="3 10" id="KW-1134">Transmembrane beta strand</keyword>
<gene>
    <name evidence="17" type="ORF">DM194_21705</name>
</gene>
<dbReference type="Proteomes" id="UP000249605">
    <property type="component" value="Plasmid unnamed2"/>
</dbReference>
<dbReference type="AlphaFoldDB" id="A0A2U9SBM3"/>
<evidence type="ECO:0000256" key="14">
    <source>
        <dbReference type="SAM" id="Phobius"/>
    </source>
</evidence>
<evidence type="ECO:0000256" key="4">
    <source>
        <dbReference type="ARBA" id="ARBA00022692"/>
    </source>
</evidence>
<dbReference type="PANTHER" id="PTHR30069">
    <property type="entry name" value="TONB-DEPENDENT OUTER MEMBRANE RECEPTOR"/>
    <property type="match status" value="1"/>
</dbReference>
<evidence type="ECO:0000259" key="15">
    <source>
        <dbReference type="Pfam" id="PF00593"/>
    </source>
</evidence>
<keyword evidence="5" id="KW-0732">Signal</keyword>
<keyword evidence="18" id="KW-1185">Reference proteome</keyword>
<evidence type="ECO:0000256" key="10">
    <source>
        <dbReference type="PROSITE-ProRule" id="PRU01360"/>
    </source>
</evidence>
<dbReference type="EMBL" id="CP029832">
    <property type="protein sequence ID" value="AWU96884.1"/>
    <property type="molecule type" value="Genomic_DNA"/>
</dbReference>
<keyword evidence="7 12" id="KW-0798">TonB box</keyword>
<dbReference type="SUPFAM" id="SSF56935">
    <property type="entry name" value="Porins"/>
    <property type="match status" value="1"/>
</dbReference>
<evidence type="ECO:0000256" key="12">
    <source>
        <dbReference type="RuleBase" id="RU003357"/>
    </source>
</evidence>
<dbReference type="InterPro" id="IPR037066">
    <property type="entry name" value="Plug_dom_sf"/>
</dbReference>
<feature type="region of interest" description="Disordered" evidence="13">
    <location>
        <begin position="1"/>
        <end position="28"/>
    </location>
</feature>
<dbReference type="Gene3D" id="2.170.130.10">
    <property type="entry name" value="TonB-dependent receptor, plug domain"/>
    <property type="match status" value="1"/>
</dbReference>
<dbReference type="KEGG" id="azm:DM194_21705"/>
<keyword evidence="6" id="KW-0406">Ion transport</keyword>
<comment type="subcellular location">
    <subcellularLocation>
        <location evidence="1 10">Cell outer membrane</location>
        <topology evidence="1 10">Multi-pass membrane protein</topology>
    </subcellularLocation>
</comment>
<evidence type="ECO:0000256" key="3">
    <source>
        <dbReference type="ARBA" id="ARBA00022452"/>
    </source>
</evidence>
<feature type="short sequence motif" description="TonB C-terminal box" evidence="11">
    <location>
        <begin position="676"/>
        <end position="693"/>
    </location>
</feature>
<proteinExistence type="inferred from homology"/>
<accession>A0A2U9SBM3</accession>
<evidence type="ECO:0000256" key="8">
    <source>
        <dbReference type="ARBA" id="ARBA00023136"/>
    </source>
</evidence>
<dbReference type="CDD" id="cd01347">
    <property type="entry name" value="ligand_gated_channel"/>
    <property type="match status" value="1"/>
</dbReference>
<dbReference type="OrthoDB" id="9760333at2"/>
<dbReference type="GO" id="GO:0044718">
    <property type="term" value="P:siderophore transmembrane transport"/>
    <property type="evidence" value="ECO:0007669"/>
    <property type="project" value="TreeGrafter"/>
</dbReference>
<name>A0A2U9SBM3_9PROT</name>
<geneLocation type="plasmid" evidence="17 18">
    <name>unnamed2</name>
</geneLocation>
<keyword evidence="17" id="KW-0614">Plasmid</keyword>
<dbReference type="Pfam" id="PF07715">
    <property type="entry name" value="Plug"/>
    <property type="match status" value="1"/>
</dbReference>
<evidence type="ECO:0000256" key="9">
    <source>
        <dbReference type="ARBA" id="ARBA00023237"/>
    </source>
</evidence>